<dbReference type="GO" id="GO:0055085">
    <property type="term" value="P:transmembrane transport"/>
    <property type="evidence" value="ECO:0007669"/>
    <property type="project" value="UniProtKB-ARBA"/>
</dbReference>
<dbReference type="AlphaFoldDB" id="A0A1H1SF04"/>
<dbReference type="OrthoDB" id="8036461at2"/>
<keyword evidence="7" id="KW-1185">Reference proteome</keyword>
<dbReference type="eggNOG" id="COG4172">
    <property type="taxonomic scope" value="Bacteria"/>
</dbReference>
<comment type="similarity">
    <text evidence="1">Belongs to the ABC transporter superfamily.</text>
</comment>
<organism evidence="6 7">
    <name type="scientific">Corynebacterium timonense</name>
    <dbReference type="NCBI Taxonomy" id="441500"/>
    <lineage>
        <taxon>Bacteria</taxon>
        <taxon>Bacillati</taxon>
        <taxon>Actinomycetota</taxon>
        <taxon>Actinomycetes</taxon>
        <taxon>Mycobacteriales</taxon>
        <taxon>Corynebacteriaceae</taxon>
        <taxon>Corynebacterium</taxon>
    </lineage>
</organism>
<dbReference type="GO" id="GO:0005524">
    <property type="term" value="F:ATP binding"/>
    <property type="evidence" value="ECO:0007669"/>
    <property type="project" value="UniProtKB-KW"/>
</dbReference>
<dbReference type="Proteomes" id="UP000182237">
    <property type="component" value="Chromosome I"/>
</dbReference>
<evidence type="ECO:0000256" key="4">
    <source>
        <dbReference type="ARBA" id="ARBA00022840"/>
    </source>
</evidence>
<feature type="domain" description="ABC transporter" evidence="5">
    <location>
        <begin position="281"/>
        <end position="520"/>
    </location>
</feature>
<keyword evidence="4 6" id="KW-0067">ATP-binding</keyword>
<dbReference type="PANTHER" id="PTHR43776:SF7">
    <property type="entry name" value="D,D-DIPEPTIDE TRANSPORT ATP-BINDING PROTEIN DDPF-RELATED"/>
    <property type="match status" value="1"/>
</dbReference>
<evidence type="ECO:0000256" key="2">
    <source>
        <dbReference type="ARBA" id="ARBA00022448"/>
    </source>
</evidence>
<dbReference type="SMART" id="SM00382">
    <property type="entry name" value="AAA"/>
    <property type="match status" value="2"/>
</dbReference>
<evidence type="ECO:0000259" key="5">
    <source>
        <dbReference type="PROSITE" id="PS50893"/>
    </source>
</evidence>
<dbReference type="STRING" id="1203190.GCA_000312345_01190"/>
<dbReference type="CDD" id="cd03257">
    <property type="entry name" value="ABC_NikE_OppD_transporters"/>
    <property type="match status" value="2"/>
</dbReference>
<gene>
    <name evidence="6" type="ORF">SAMN04488539_1727</name>
</gene>
<dbReference type="NCBIfam" id="NF008453">
    <property type="entry name" value="PRK11308.1"/>
    <property type="match status" value="2"/>
</dbReference>
<protein>
    <submittedName>
        <fullName evidence="6">Peptide/nickel transport system ATP-binding protein</fullName>
    </submittedName>
</protein>
<keyword evidence="3" id="KW-0547">Nucleotide-binding</keyword>
<dbReference type="Gene3D" id="3.40.50.300">
    <property type="entry name" value="P-loop containing nucleotide triphosphate hydrolases"/>
    <property type="match status" value="2"/>
</dbReference>
<dbReference type="InterPro" id="IPR027417">
    <property type="entry name" value="P-loop_NTPase"/>
</dbReference>
<name>A0A1H1SF04_9CORY</name>
<dbReference type="PROSITE" id="PS00211">
    <property type="entry name" value="ABC_TRANSPORTER_1"/>
    <property type="match status" value="2"/>
</dbReference>
<dbReference type="InterPro" id="IPR003593">
    <property type="entry name" value="AAA+_ATPase"/>
</dbReference>
<evidence type="ECO:0000256" key="3">
    <source>
        <dbReference type="ARBA" id="ARBA00022741"/>
    </source>
</evidence>
<keyword evidence="2" id="KW-0813">Transport</keyword>
<evidence type="ECO:0000313" key="7">
    <source>
        <dbReference type="Proteomes" id="UP000182237"/>
    </source>
</evidence>
<dbReference type="InterPro" id="IPR017871">
    <property type="entry name" value="ABC_transporter-like_CS"/>
</dbReference>
<dbReference type="RefSeq" id="WP_019194024.1">
    <property type="nucleotide sequence ID" value="NZ_LT629765.1"/>
</dbReference>
<evidence type="ECO:0000256" key="1">
    <source>
        <dbReference type="ARBA" id="ARBA00005417"/>
    </source>
</evidence>
<dbReference type="PANTHER" id="PTHR43776">
    <property type="entry name" value="TRANSPORT ATP-BINDING PROTEIN"/>
    <property type="match status" value="1"/>
</dbReference>
<dbReference type="PROSITE" id="PS50893">
    <property type="entry name" value="ABC_TRANSPORTER_2"/>
    <property type="match status" value="2"/>
</dbReference>
<dbReference type="EMBL" id="LT629765">
    <property type="protein sequence ID" value="SDS46433.1"/>
    <property type="molecule type" value="Genomic_DNA"/>
</dbReference>
<feature type="domain" description="ABC transporter" evidence="5">
    <location>
        <begin position="12"/>
        <end position="258"/>
    </location>
</feature>
<sequence length="538" mass="57367">MATKQHKSGPSLVVEGLSVDYGEVRAVDGVSFTVRPGTMTALVGESGSGKTTSALASIGLLSPSATVASGSVVFDGAEVLGSSDAQWRALRGRRIGLVPQDPNNSLNPLKTVGASIEEGLAIHGVGDAAQRRQRAVELLEQVGIDDPQRRHGQYPHELSGGMKQRVLIAAAVALEPEVLIADEPTSALDVTVQKTILDLIDRMREDLGLGILLITHDLAVAGDRADDIVVMERGRVVEAGPTDVVLANPQQDYSRRLLADAPSLASANAYRRPAPTGETLLEVRDLTVRFGDFTAVDGVSFDVARGSTHALVGESGSGKTTTGRAVSLFRAPTAGAIRFGGEDVTAVSEAGRRALRKQIQMVHQNPFSSLDPRMSVEDIVAEPLRNFDGLDTRAARAKAREFLERVALSPEQAQRRPAELSGGQRQRVAIARALVVEPELVVLDEAVSALDVTVQAQILRLLDTLQSELGLTFIFISHDLAVVRQVSDTVSVFSAGTQVETGRTDEVFAHPQAQLTRTLIDAIPGAVFRARELGEFFV</sequence>
<dbReference type="InterPro" id="IPR050319">
    <property type="entry name" value="ABC_transp_ATP-bind"/>
</dbReference>
<dbReference type="GO" id="GO:0016887">
    <property type="term" value="F:ATP hydrolysis activity"/>
    <property type="evidence" value="ECO:0007669"/>
    <property type="project" value="InterPro"/>
</dbReference>
<dbReference type="Pfam" id="PF00005">
    <property type="entry name" value="ABC_tran"/>
    <property type="match status" value="2"/>
</dbReference>
<dbReference type="SUPFAM" id="SSF52540">
    <property type="entry name" value="P-loop containing nucleoside triphosphate hydrolases"/>
    <property type="match status" value="2"/>
</dbReference>
<proteinExistence type="inferred from homology"/>
<accession>A0A1H1SF04</accession>
<dbReference type="InterPro" id="IPR003439">
    <property type="entry name" value="ABC_transporter-like_ATP-bd"/>
</dbReference>
<dbReference type="NCBIfam" id="NF007739">
    <property type="entry name" value="PRK10419.1"/>
    <property type="match status" value="2"/>
</dbReference>
<evidence type="ECO:0000313" key="6">
    <source>
        <dbReference type="EMBL" id="SDS46433.1"/>
    </source>
</evidence>
<reference evidence="6 7" key="1">
    <citation type="submission" date="2016-10" db="EMBL/GenBank/DDBJ databases">
        <authorList>
            <person name="de Groot N.N."/>
        </authorList>
    </citation>
    <scope>NUCLEOTIDE SEQUENCE [LARGE SCALE GENOMIC DNA]</scope>
    <source>
        <strain evidence="6 7">DSM 45434</strain>
    </source>
</reference>